<comment type="caution">
    <text evidence="2">The sequence shown here is derived from an EMBL/GenBank/DDBJ whole genome shotgun (WGS) entry which is preliminary data.</text>
</comment>
<keyword evidence="2" id="KW-0067">ATP-binding</keyword>
<reference evidence="2 3" key="1">
    <citation type="submission" date="2020-02" db="EMBL/GenBank/DDBJ databases">
        <title>M-like protein SrM is not crucial to the virulence of a novel isolate of Streptococcus equi subsp. ruminatorum from Macaca mulatta.</title>
        <authorList>
            <person name="Guo G."/>
            <person name="Cheng L."/>
            <person name="Zhang W."/>
        </authorList>
    </citation>
    <scope>NUCLEOTIDE SEQUENCE [LARGE SCALE GENOMIC DNA]</scope>
    <source>
        <strain evidence="2 3">FJ1804</strain>
    </source>
</reference>
<protein>
    <submittedName>
        <fullName evidence="2">ATP-binding protein</fullName>
    </submittedName>
</protein>
<accession>A0A6M1KYE5</accession>
<dbReference type="RefSeq" id="WP_164335990.1">
    <property type="nucleotide sequence ID" value="NZ_JAAKFZ010000010.1"/>
</dbReference>
<dbReference type="PANTHER" id="PTHR30050">
    <property type="entry name" value="CHROMOSOMAL REPLICATION INITIATOR PROTEIN DNAA"/>
    <property type="match status" value="1"/>
</dbReference>
<evidence type="ECO:0000313" key="2">
    <source>
        <dbReference type="EMBL" id="NGL84131.1"/>
    </source>
</evidence>
<organism evidence="2 3">
    <name type="scientific">Streptococcus equi subsp. ruminatorum</name>
    <dbReference type="NCBI Taxonomy" id="254358"/>
    <lineage>
        <taxon>Bacteria</taxon>
        <taxon>Bacillati</taxon>
        <taxon>Bacillota</taxon>
        <taxon>Bacilli</taxon>
        <taxon>Lactobacillales</taxon>
        <taxon>Streptococcaceae</taxon>
        <taxon>Streptococcus</taxon>
    </lineage>
</organism>
<dbReference type="GO" id="GO:0005524">
    <property type="term" value="F:ATP binding"/>
    <property type="evidence" value="ECO:0007669"/>
    <property type="project" value="UniProtKB-KW"/>
</dbReference>
<evidence type="ECO:0000313" key="3">
    <source>
        <dbReference type="Proteomes" id="UP000479499"/>
    </source>
</evidence>
<evidence type="ECO:0000259" key="1">
    <source>
        <dbReference type="Pfam" id="PF01695"/>
    </source>
</evidence>
<dbReference type="EMBL" id="JAAKFZ010000010">
    <property type="protein sequence ID" value="NGL84131.1"/>
    <property type="molecule type" value="Genomic_DNA"/>
</dbReference>
<feature type="domain" description="IstB-like ATP-binding" evidence="1">
    <location>
        <begin position="78"/>
        <end position="230"/>
    </location>
</feature>
<dbReference type="Pfam" id="PF01695">
    <property type="entry name" value="IstB_IS21"/>
    <property type="match status" value="1"/>
</dbReference>
<sequence length="260" mass="29585">MTLGDNNALAKIAVAYQKNVKKESTVCQKHGCSYITILKTGLTVCPMCHKEELESQNELHVQKQYEKECEDKRLYYLKKLSIMDSELANASFDNFRAITPKQQEVLSWAKSMANYWYTGGKGNIIMTGKAGRGKSHLAYSIIRGLSDKTKKLGLLVNITDLLSEIKRDFSQEAFWLDKLKNVDYLVLDDLGAEKASEWSTSIIYSLLNKRTNTIITTNLTPAEIRKIYGERIASRIRKGCAKSHIMDFAGLEDERIKLWN</sequence>
<dbReference type="PANTHER" id="PTHR30050:SF4">
    <property type="entry name" value="ATP-BINDING PROTEIN RV3427C IN INSERTION SEQUENCE-RELATED"/>
    <property type="match status" value="1"/>
</dbReference>
<dbReference type="Proteomes" id="UP000479499">
    <property type="component" value="Unassembled WGS sequence"/>
</dbReference>
<dbReference type="AlphaFoldDB" id="A0A6M1KYE5"/>
<dbReference type="SUPFAM" id="SSF52540">
    <property type="entry name" value="P-loop containing nucleoside triphosphate hydrolases"/>
    <property type="match status" value="1"/>
</dbReference>
<dbReference type="Gene3D" id="3.40.50.300">
    <property type="entry name" value="P-loop containing nucleotide triphosphate hydrolases"/>
    <property type="match status" value="1"/>
</dbReference>
<keyword evidence="2" id="KW-0547">Nucleotide-binding</keyword>
<gene>
    <name evidence="2" type="ORF">G5B50_05015</name>
</gene>
<name>A0A6M1KYE5_9STRE</name>
<dbReference type="InterPro" id="IPR027417">
    <property type="entry name" value="P-loop_NTPase"/>
</dbReference>
<dbReference type="InterPro" id="IPR002611">
    <property type="entry name" value="IstB_ATP-bd"/>
</dbReference>
<dbReference type="GO" id="GO:0006260">
    <property type="term" value="P:DNA replication"/>
    <property type="evidence" value="ECO:0007669"/>
    <property type="project" value="TreeGrafter"/>
</dbReference>
<proteinExistence type="predicted"/>